<sequence>MSLRLTREDINTTQRAAAAALEVNGMDYYLFGGAACMYYGNTRIPNDIDVVVATHRGVEEIKRSIALIDSKECKVDILKPGILDIPETSYVVSTTGVHLMPPTPLLLMKLKGWEDHRLSRRIDFRAKVPTDASDIVELLAIIQGSQYRTTITSNEDGLSYTFLRRSKDRVRDFVLSYPSTRNRWQVLGFDV</sequence>
<evidence type="ECO:0008006" key="3">
    <source>
        <dbReference type="Google" id="ProtNLM"/>
    </source>
</evidence>
<organism evidence="1 2">
    <name type="scientific">Fistulina hepatica ATCC 64428</name>
    <dbReference type="NCBI Taxonomy" id="1128425"/>
    <lineage>
        <taxon>Eukaryota</taxon>
        <taxon>Fungi</taxon>
        <taxon>Dikarya</taxon>
        <taxon>Basidiomycota</taxon>
        <taxon>Agaricomycotina</taxon>
        <taxon>Agaricomycetes</taxon>
        <taxon>Agaricomycetidae</taxon>
        <taxon>Agaricales</taxon>
        <taxon>Fistulinaceae</taxon>
        <taxon>Fistulina</taxon>
    </lineage>
</organism>
<protein>
    <recommendedName>
        <fullName evidence="3">Nucleotidyltransferase</fullName>
    </recommendedName>
</protein>
<accession>A0A0D7ARP1</accession>
<proteinExistence type="predicted"/>
<dbReference type="Gene3D" id="3.30.460.40">
    <property type="match status" value="1"/>
</dbReference>
<evidence type="ECO:0000313" key="2">
    <source>
        <dbReference type="Proteomes" id="UP000054144"/>
    </source>
</evidence>
<dbReference type="EMBL" id="KN881616">
    <property type="protein sequence ID" value="KIY53483.1"/>
    <property type="molecule type" value="Genomic_DNA"/>
</dbReference>
<evidence type="ECO:0000313" key="1">
    <source>
        <dbReference type="EMBL" id="KIY53483.1"/>
    </source>
</evidence>
<dbReference type="Proteomes" id="UP000054144">
    <property type="component" value="Unassembled WGS sequence"/>
</dbReference>
<reference evidence="1 2" key="1">
    <citation type="journal article" date="2015" name="Fungal Genet. Biol.">
        <title>Evolution of novel wood decay mechanisms in Agaricales revealed by the genome sequences of Fistulina hepatica and Cylindrobasidium torrendii.</title>
        <authorList>
            <person name="Floudas D."/>
            <person name="Held B.W."/>
            <person name="Riley R."/>
            <person name="Nagy L.G."/>
            <person name="Koehler G."/>
            <person name="Ransdell A.S."/>
            <person name="Younus H."/>
            <person name="Chow J."/>
            <person name="Chiniquy J."/>
            <person name="Lipzen A."/>
            <person name="Tritt A."/>
            <person name="Sun H."/>
            <person name="Haridas S."/>
            <person name="LaButti K."/>
            <person name="Ohm R.A."/>
            <person name="Kues U."/>
            <person name="Blanchette R.A."/>
            <person name="Grigoriev I.V."/>
            <person name="Minto R.E."/>
            <person name="Hibbett D.S."/>
        </authorList>
    </citation>
    <scope>NUCLEOTIDE SEQUENCE [LARGE SCALE GENOMIC DNA]</scope>
    <source>
        <strain evidence="1 2">ATCC 64428</strain>
    </source>
</reference>
<keyword evidence="2" id="KW-1185">Reference proteome</keyword>
<gene>
    <name evidence="1" type="ORF">FISHEDRAFT_68833</name>
</gene>
<dbReference type="SUPFAM" id="SSF81301">
    <property type="entry name" value="Nucleotidyltransferase"/>
    <property type="match status" value="1"/>
</dbReference>
<dbReference type="AlphaFoldDB" id="A0A0D7ARP1"/>
<dbReference type="InterPro" id="IPR043519">
    <property type="entry name" value="NT_sf"/>
</dbReference>
<dbReference type="OrthoDB" id="3051727at2759"/>
<name>A0A0D7ARP1_9AGAR</name>